<reference evidence="2 3" key="1">
    <citation type="submission" date="2016-11" db="EMBL/GenBank/DDBJ databases">
        <authorList>
            <person name="Jaros S."/>
            <person name="Januszkiewicz K."/>
            <person name="Wedrychowicz H."/>
        </authorList>
    </citation>
    <scope>NUCLEOTIDE SEQUENCE [LARGE SCALE GENOMIC DNA]</scope>
    <source>
        <strain evidence="2 3">DSM 9297</strain>
    </source>
</reference>
<dbReference type="RefSeq" id="WP_073307969.1">
    <property type="nucleotide sequence ID" value="NZ_FQWV01000003.1"/>
</dbReference>
<gene>
    <name evidence="2" type="ORF">SAMN05443636_1441</name>
</gene>
<dbReference type="AlphaFoldDB" id="A0A1M5P2Y8"/>
<organism evidence="2 3">
    <name type="scientific">Halobaculum gomorrense</name>
    <dbReference type="NCBI Taxonomy" id="43928"/>
    <lineage>
        <taxon>Archaea</taxon>
        <taxon>Methanobacteriati</taxon>
        <taxon>Methanobacteriota</taxon>
        <taxon>Stenosarchaea group</taxon>
        <taxon>Halobacteria</taxon>
        <taxon>Halobacteriales</taxon>
        <taxon>Haloferacaceae</taxon>
        <taxon>Halobaculum</taxon>
    </lineage>
</organism>
<keyword evidence="1" id="KW-1133">Transmembrane helix</keyword>
<evidence type="ECO:0000313" key="3">
    <source>
        <dbReference type="Proteomes" id="UP000184357"/>
    </source>
</evidence>
<evidence type="ECO:0000313" key="2">
    <source>
        <dbReference type="EMBL" id="SHG96171.1"/>
    </source>
</evidence>
<accession>A0A1M5P2Y8</accession>
<keyword evidence="1" id="KW-0472">Membrane</keyword>
<name>A0A1M5P2Y8_9EURY</name>
<dbReference type="Proteomes" id="UP000184357">
    <property type="component" value="Unassembled WGS sequence"/>
</dbReference>
<keyword evidence="1" id="KW-0812">Transmembrane</keyword>
<dbReference type="EMBL" id="FQWV01000003">
    <property type="protein sequence ID" value="SHG96171.1"/>
    <property type="molecule type" value="Genomic_DNA"/>
</dbReference>
<keyword evidence="3" id="KW-1185">Reference proteome</keyword>
<proteinExistence type="predicted"/>
<feature type="transmembrane region" description="Helical" evidence="1">
    <location>
        <begin position="21"/>
        <end position="40"/>
    </location>
</feature>
<protein>
    <submittedName>
        <fullName evidence="2">Uncharacterized protein</fullName>
    </submittedName>
</protein>
<evidence type="ECO:0000256" key="1">
    <source>
        <dbReference type="SAM" id="Phobius"/>
    </source>
</evidence>
<sequence>MRPDDLPVVRTVLRTGADDRGYDALLLAGPVVLALVAVLGRGPSTTALAAGYIAAFAGRTAVNALW</sequence>